<evidence type="ECO:0000313" key="1">
    <source>
        <dbReference type="EMBL" id="KTB48312.1"/>
    </source>
</evidence>
<proteinExistence type="predicted"/>
<evidence type="ECO:0000313" key="2">
    <source>
        <dbReference type="Proteomes" id="UP000053947"/>
    </source>
</evidence>
<protein>
    <submittedName>
        <fullName evidence="1">Uncharacterized protein</fullName>
    </submittedName>
</protein>
<reference evidence="1 2" key="1">
    <citation type="submission" date="2015-06" db="EMBL/GenBank/DDBJ databases">
        <title>Genome sequence of the organohalide-respiring Dehalogenimonas alkenigignens type strain (IP3-3T).</title>
        <authorList>
            <person name="Key T.A."/>
            <person name="Richmond D.P."/>
            <person name="Bowman K.S."/>
            <person name="Cho Y.-J."/>
            <person name="Chun J."/>
            <person name="da Costa M.S."/>
            <person name="Rainey F.A."/>
            <person name="Moe W.M."/>
        </authorList>
    </citation>
    <scope>NUCLEOTIDE SEQUENCE [LARGE SCALE GENOMIC DNA]</scope>
    <source>
        <strain evidence="1 2">IP3-3</strain>
    </source>
</reference>
<dbReference type="Proteomes" id="UP000053947">
    <property type="component" value="Unassembled WGS sequence"/>
</dbReference>
<sequence>MIVYERLDMITFNELAWAALFNYYKTNGDKRYMKLMADKSFVSRLRTNPSEIEPEELEQKLILDHVNVINFDLLMGCRLAENILEKVTKLQPEIKAIQPYSIIDIDLDDTRIIECIQTIYRQLSSVNGLWLTGVSKIAHVLNDQLLPIMGLDVIDRFPQIKEEGYKGVTPWLKQIHLDAESVIRNFEEQGHSGSPNAFLSESLNYTAKGVIKSLVKFLDEYYWLYYGEQLPIPPKWVPTFKELGYVVPCLEVN</sequence>
<comment type="caution">
    <text evidence="1">The sequence shown here is derived from an EMBL/GenBank/DDBJ whole genome shotgun (WGS) entry which is preliminary data.</text>
</comment>
<dbReference type="AlphaFoldDB" id="A0A0W0GIH4"/>
<gene>
    <name evidence="1" type="ORF">DEALK_11580</name>
</gene>
<accession>A0A0W0GIH4</accession>
<keyword evidence="2" id="KW-1185">Reference proteome</keyword>
<dbReference type="EMBL" id="LFDV01000002">
    <property type="protein sequence ID" value="KTB48312.1"/>
    <property type="molecule type" value="Genomic_DNA"/>
</dbReference>
<name>A0A0W0GIH4_9CHLR</name>
<organism evidence="1 2">
    <name type="scientific">Dehalogenimonas alkenigignens</name>
    <dbReference type="NCBI Taxonomy" id="1217799"/>
    <lineage>
        <taxon>Bacteria</taxon>
        <taxon>Bacillati</taxon>
        <taxon>Chloroflexota</taxon>
        <taxon>Dehalococcoidia</taxon>
        <taxon>Dehalococcoidales</taxon>
        <taxon>Dehalococcoidaceae</taxon>
        <taxon>Dehalogenimonas</taxon>
    </lineage>
</organism>